<organism evidence="1 2">
    <name type="scientific">Phaeobacter italicus</name>
    <dbReference type="NCBI Taxonomy" id="481446"/>
    <lineage>
        <taxon>Bacteria</taxon>
        <taxon>Pseudomonadati</taxon>
        <taxon>Pseudomonadota</taxon>
        <taxon>Alphaproteobacteria</taxon>
        <taxon>Rhodobacterales</taxon>
        <taxon>Roseobacteraceae</taxon>
        <taxon>Phaeobacter</taxon>
    </lineage>
</organism>
<keyword evidence="2" id="KW-1185">Reference proteome</keyword>
<protein>
    <recommendedName>
        <fullName evidence="3">Glycosyl transferase family 2</fullName>
    </recommendedName>
</protein>
<evidence type="ECO:0008006" key="3">
    <source>
        <dbReference type="Google" id="ProtNLM"/>
    </source>
</evidence>
<name>A0A0H5D2I1_9RHOB</name>
<reference evidence="2" key="1">
    <citation type="submission" date="2015-05" db="EMBL/GenBank/DDBJ databases">
        <authorList>
            <person name="Rodrigo-Torres Lidia"/>
            <person name="Arahal R.David."/>
        </authorList>
    </citation>
    <scope>NUCLEOTIDE SEQUENCE [LARGE SCALE GENOMIC DNA]</scope>
    <source>
        <strain evidence="2">CECT 7321</strain>
    </source>
</reference>
<sequence>MATEPIWRLGAILNESLATTLRFAAWHLELGADRLFLLFDNPQDPAIGVLRDHPKITCIPCTPDFWAELGLTQGTRFTKRQNAALTWVYRQVSDGWFLNGDADEFLFPGPNGLAPLLADVAETDSAVRILTAEAVAWPGQGGTVTRFRLPMERRPTRRGVYGADAGLFGPRRLGLVGHPQGKSLTRAGLADVSLRQHWPQNAAGERLPEKVIDAGTGAYLLHFIGLDFAAWRSKVDWRLQSRGFSGPLAEKVSEALLCEDAEDRLLDLHRRLHHVSPDVWARMEAAGVALSLSIDLDAPVLRQFSLDLADG</sequence>
<dbReference type="RefSeq" id="WP_050673272.1">
    <property type="nucleotide sequence ID" value="NZ_CVRL01000021.1"/>
</dbReference>
<dbReference type="AlphaFoldDB" id="A0A0H5D2I1"/>
<dbReference type="STRING" id="481446.NIT7645_01993"/>
<evidence type="ECO:0000313" key="1">
    <source>
        <dbReference type="EMBL" id="CRL10948.1"/>
    </source>
</evidence>
<dbReference type="Pfam" id="PF13704">
    <property type="entry name" value="Glyco_tranf_2_4"/>
    <property type="match status" value="1"/>
</dbReference>
<dbReference type="Proteomes" id="UP000043764">
    <property type="component" value="Unassembled WGS sequence"/>
</dbReference>
<evidence type="ECO:0000313" key="2">
    <source>
        <dbReference type="Proteomes" id="UP000043764"/>
    </source>
</evidence>
<accession>A0A0H5D2I1</accession>
<gene>
    <name evidence="1" type="ORF">NIT7321_01796</name>
</gene>
<dbReference type="EMBL" id="CVRL01000021">
    <property type="protein sequence ID" value="CRL10948.1"/>
    <property type="molecule type" value="Genomic_DNA"/>
</dbReference>
<proteinExistence type="predicted"/>